<evidence type="ECO:0000256" key="1">
    <source>
        <dbReference type="SAM" id="MobiDB-lite"/>
    </source>
</evidence>
<sequence length="174" mass="19553">MRVMMGPNLATAPPALARPCTHNRRPSMSLGPIKRGLLGVMWALDFFMFNRDFDFRAKEQWARPGLPDGESGQTFVRPRRRRGPSDHETGWRVDNEEKSDSARNRIWAPPAWSWSWPCEPTGGVSTPESRSQIAGSQQADRPLPLPTAHQHNTQGEMLGRCVPSWASKPACLPR</sequence>
<dbReference type="EMBL" id="GL385420">
    <property type="protein sequence ID" value="EJT68789.1"/>
    <property type="molecule type" value="Genomic_DNA"/>
</dbReference>
<feature type="compositionally biased region" description="Polar residues" evidence="1">
    <location>
        <begin position="123"/>
        <end position="139"/>
    </location>
</feature>
<organism evidence="2">
    <name type="scientific">Gaeumannomyces tritici (strain R3-111a-1)</name>
    <name type="common">Wheat and barley take-all root rot fungus</name>
    <name type="synonym">Gaeumannomyces graminis var. tritici</name>
    <dbReference type="NCBI Taxonomy" id="644352"/>
    <lineage>
        <taxon>Eukaryota</taxon>
        <taxon>Fungi</taxon>
        <taxon>Dikarya</taxon>
        <taxon>Ascomycota</taxon>
        <taxon>Pezizomycotina</taxon>
        <taxon>Sordariomycetes</taxon>
        <taxon>Sordariomycetidae</taxon>
        <taxon>Magnaporthales</taxon>
        <taxon>Magnaporthaceae</taxon>
        <taxon>Gaeumannomyces</taxon>
    </lineage>
</organism>
<dbReference type="EnsemblFungi" id="EJT68789">
    <property type="protein sequence ID" value="EJT68789"/>
    <property type="gene ID" value="GGTG_13640"/>
</dbReference>
<protein>
    <submittedName>
        <fullName evidence="2 3">Uncharacterized protein</fullName>
    </submittedName>
</protein>
<reference evidence="2" key="3">
    <citation type="submission" date="2010-09" db="EMBL/GenBank/DDBJ databases">
        <title>Annotation of Gaeumannomyces graminis var. tritici R3-111a-1.</title>
        <authorList>
            <consortium name="The Broad Institute Genome Sequencing Platform"/>
            <person name="Ma L.-J."/>
            <person name="Dead R."/>
            <person name="Young S.K."/>
            <person name="Zeng Q."/>
            <person name="Gargeya S."/>
            <person name="Fitzgerald M."/>
            <person name="Haas B."/>
            <person name="Abouelleil A."/>
            <person name="Alvarado L."/>
            <person name="Arachchi H.M."/>
            <person name="Berlin A."/>
            <person name="Brown A."/>
            <person name="Chapman S.B."/>
            <person name="Chen Z."/>
            <person name="Dunbar C."/>
            <person name="Freedman E."/>
            <person name="Gearin G."/>
            <person name="Gellesch M."/>
            <person name="Goldberg J."/>
            <person name="Griggs A."/>
            <person name="Gujja S."/>
            <person name="Heiman D."/>
            <person name="Howarth C."/>
            <person name="Larson L."/>
            <person name="Lui A."/>
            <person name="MacDonald P.J.P."/>
            <person name="Mehta T."/>
            <person name="Montmayeur A."/>
            <person name="Murphy C."/>
            <person name="Neiman D."/>
            <person name="Pearson M."/>
            <person name="Priest M."/>
            <person name="Roberts A."/>
            <person name="Saif S."/>
            <person name="Shea T."/>
            <person name="Shenoy N."/>
            <person name="Sisk P."/>
            <person name="Stolte C."/>
            <person name="Sykes S."/>
            <person name="Yandava C."/>
            <person name="Wortman J."/>
            <person name="Nusbaum C."/>
            <person name="Birren B."/>
        </authorList>
    </citation>
    <scope>NUCLEOTIDE SEQUENCE</scope>
    <source>
        <strain evidence="2">R3-111a-1</strain>
    </source>
</reference>
<feature type="compositionally biased region" description="Basic and acidic residues" evidence="1">
    <location>
        <begin position="83"/>
        <end position="102"/>
    </location>
</feature>
<reference evidence="3" key="5">
    <citation type="submission" date="2018-04" db="UniProtKB">
        <authorList>
            <consortium name="EnsemblFungi"/>
        </authorList>
    </citation>
    <scope>IDENTIFICATION</scope>
    <source>
        <strain evidence="3">R3-111a-1</strain>
    </source>
</reference>
<evidence type="ECO:0000313" key="4">
    <source>
        <dbReference type="Proteomes" id="UP000006039"/>
    </source>
</evidence>
<dbReference type="RefSeq" id="XP_009229821.1">
    <property type="nucleotide sequence ID" value="XM_009231557.1"/>
</dbReference>
<accession>J3PJF9</accession>
<reference evidence="3" key="4">
    <citation type="journal article" date="2015" name="G3 (Bethesda)">
        <title>Genome sequences of three phytopathogenic species of the Magnaporthaceae family of fungi.</title>
        <authorList>
            <person name="Okagaki L.H."/>
            <person name="Nunes C.C."/>
            <person name="Sailsbery J."/>
            <person name="Clay B."/>
            <person name="Brown D."/>
            <person name="John T."/>
            <person name="Oh Y."/>
            <person name="Young N."/>
            <person name="Fitzgerald M."/>
            <person name="Haas B.J."/>
            <person name="Zeng Q."/>
            <person name="Young S."/>
            <person name="Adiconis X."/>
            <person name="Fan L."/>
            <person name="Levin J.Z."/>
            <person name="Mitchell T.K."/>
            <person name="Okubara P.A."/>
            <person name="Farman M.L."/>
            <person name="Kohn L.M."/>
            <person name="Birren B."/>
            <person name="Ma L.-J."/>
            <person name="Dean R.A."/>
        </authorList>
    </citation>
    <scope>NUCLEOTIDE SEQUENCE</scope>
    <source>
        <strain evidence="3">R3-111a-1</strain>
    </source>
</reference>
<dbReference type="AlphaFoldDB" id="J3PJF9"/>
<dbReference type="Proteomes" id="UP000006039">
    <property type="component" value="Unassembled WGS sequence"/>
</dbReference>
<proteinExistence type="predicted"/>
<reference evidence="4" key="1">
    <citation type="submission" date="2010-07" db="EMBL/GenBank/DDBJ databases">
        <title>The genome sequence of Gaeumannomyces graminis var. tritici strain R3-111a-1.</title>
        <authorList>
            <consortium name="The Broad Institute Genome Sequencing Platform"/>
            <person name="Ma L.-J."/>
            <person name="Dead R."/>
            <person name="Young S."/>
            <person name="Zeng Q."/>
            <person name="Koehrsen M."/>
            <person name="Alvarado L."/>
            <person name="Berlin A."/>
            <person name="Chapman S.B."/>
            <person name="Chen Z."/>
            <person name="Freedman E."/>
            <person name="Gellesch M."/>
            <person name="Goldberg J."/>
            <person name="Griggs A."/>
            <person name="Gujja S."/>
            <person name="Heilman E.R."/>
            <person name="Heiman D."/>
            <person name="Hepburn T."/>
            <person name="Howarth C."/>
            <person name="Jen D."/>
            <person name="Larson L."/>
            <person name="Mehta T."/>
            <person name="Neiman D."/>
            <person name="Pearson M."/>
            <person name="Roberts A."/>
            <person name="Saif S."/>
            <person name="Shea T."/>
            <person name="Shenoy N."/>
            <person name="Sisk P."/>
            <person name="Stolte C."/>
            <person name="Sykes S."/>
            <person name="Walk T."/>
            <person name="White J."/>
            <person name="Yandava C."/>
            <person name="Haas B."/>
            <person name="Nusbaum C."/>
            <person name="Birren B."/>
        </authorList>
    </citation>
    <scope>NUCLEOTIDE SEQUENCE [LARGE SCALE GENOMIC DNA]</scope>
    <source>
        <strain evidence="4">R3-111a-1</strain>
    </source>
</reference>
<dbReference type="GeneID" id="20354098"/>
<dbReference type="HOGENOM" id="CLU_1540165_0_0_1"/>
<reference evidence="2" key="2">
    <citation type="submission" date="2010-07" db="EMBL/GenBank/DDBJ databases">
        <authorList>
            <consortium name="The Broad Institute Genome Sequencing Platform"/>
            <consortium name="Broad Institute Genome Sequencing Center for Infectious Disease"/>
            <person name="Ma L.-J."/>
            <person name="Dead R."/>
            <person name="Young S."/>
            <person name="Zeng Q."/>
            <person name="Koehrsen M."/>
            <person name="Alvarado L."/>
            <person name="Berlin A."/>
            <person name="Chapman S.B."/>
            <person name="Chen Z."/>
            <person name="Freedman E."/>
            <person name="Gellesch M."/>
            <person name="Goldberg J."/>
            <person name="Griggs A."/>
            <person name="Gujja S."/>
            <person name="Heilman E.R."/>
            <person name="Heiman D."/>
            <person name="Hepburn T."/>
            <person name="Howarth C."/>
            <person name="Jen D."/>
            <person name="Larson L."/>
            <person name="Mehta T."/>
            <person name="Neiman D."/>
            <person name="Pearson M."/>
            <person name="Roberts A."/>
            <person name="Saif S."/>
            <person name="Shea T."/>
            <person name="Shenoy N."/>
            <person name="Sisk P."/>
            <person name="Stolte C."/>
            <person name="Sykes S."/>
            <person name="Walk T."/>
            <person name="White J."/>
            <person name="Yandava C."/>
            <person name="Haas B."/>
            <person name="Nusbaum C."/>
            <person name="Birren B."/>
        </authorList>
    </citation>
    <scope>NUCLEOTIDE SEQUENCE</scope>
    <source>
        <strain evidence="2">R3-111a-1</strain>
    </source>
</reference>
<keyword evidence="4" id="KW-1185">Reference proteome</keyword>
<feature type="region of interest" description="Disordered" evidence="1">
    <location>
        <begin position="62"/>
        <end position="102"/>
    </location>
</feature>
<evidence type="ECO:0000313" key="3">
    <source>
        <dbReference type="EnsemblFungi" id="EJT68789"/>
    </source>
</evidence>
<feature type="region of interest" description="Disordered" evidence="1">
    <location>
        <begin position="118"/>
        <end position="157"/>
    </location>
</feature>
<dbReference type="VEuPathDB" id="FungiDB:GGTG_13640"/>
<gene>
    <name evidence="3" type="primary">20354098</name>
    <name evidence="2" type="ORF">GGTG_13640</name>
</gene>
<name>J3PJF9_GAET3</name>
<evidence type="ECO:0000313" key="2">
    <source>
        <dbReference type="EMBL" id="EJT68789.1"/>
    </source>
</evidence>